<evidence type="ECO:0000313" key="1">
    <source>
        <dbReference type="EMBL" id="HJD31963.1"/>
    </source>
</evidence>
<dbReference type="EMBL" id="DWUW01000244">
    <property type="protein sequence ID" value="HJD31963.1"/>
    <property type="molecule type" value="Genomic_DNA"/>
</dbReference>
<accession>A0A9D2U180</accession>
<reference evidence="1" key="1">
    <citation type="journal article" date="2021" name="PeerJ">
        <title>Extensive microbial diversity within the chicken gut microbiome revealed by metagenomics and culture.</title>
        <authorList>
            <person name="Gilroy R."/>
            <person name="Ravi A."/>
            <person name="Getino M."/>
            <person name="Pursley I."/>
            <person name="Horton D.L."/>
            <person name="Alikhan N.F."/>
            <person name="Baker D."/>
            <person name="Gharbi K."/>
            <person name="Hall N."/>
            <person name="Watson M."/>
            <person name="Adriaenssens E.M."/>
            <person name="Foster-Nyarko E."/>
            <person name="Jarju S."/>
            <person name="Secka A."/>
            <person name="Antonio M."/>
            <person name="Oren A."/>
            <person name="Chaudhuri R.R."/>
            <person name="La Ragione R."/>
            <person name="Hildebrand F."/>
            <person name="Pallen M.J."/>
        </authorList>
    </citation>
    <scope>NUCLEOTIDE SEQUENCE</scope>
    <source>
        <strain evidence="1">ChiHjej8B7-25341</strain>
    </source>
</reference>
<gene>
    <name evidence="1" type="ORF">H9912_08480</name>
</gene>
<reference evidence="1" key="2">
    <citation type="submission" date="2021-04" db="EMBL/GenBank/DDBJ databases">
        <authorList>
            <person name="Gilroy R."/>
        </authorList>
    </citation>
    <scope>NUCLEOTIDE SEQUENCE</scope>
    <source>
        <strain evidence="1">ChiHjej8B7-25341</strain>
    </source>
</reference>
<evidence type="ECO:0000313" key="2">
    <source>
        <dbReference type="Proteomes" id="UP000823851"/>
    </source>
</evidence>
<comment type="caution">
    <text evidence="1">The sequence shown here is derived from an EMBL/GenBank/DDBJ whole genome shotgun (WGS) entry which is preliminary data.</text>
</comment>
<name>A0A9D2U180_9FIRM</name>
<dbReference type="AlphaFoldDB" id="A0A9D2U180"/>
<proteinExistence type="predicted"/>
<dbReference type="Proteomes" id="UP000823851">
    <property type="component" value="Unassembled WGS sequence"/>
</dbReference>
<sequence>MKEFSLEGSLADMELSVEKARCLAEWLIEFYELDLPAPVHEAEALSFAANRKHIGVGVEMIFDYLGRIRDALSALGLHLQEDGK</sequence>
<protein>
    <submittedName>
        <fullName evidence="1">Uncharacterized protein</fullName>
    </submittedName>
</protein>
<organism evidence="1 2">
    <name type="scientific">Candidatus Eisenbergiella stercorigallinarum</name>
    <dbReference type="NCBI Taxonomy" id="2838557"/>
    <lineage>
        <taxon>Bacteria</taxon>
        <taxon>Bacillati</taxon>
        <taxon>Bacillota</taxon>
        <taxon>Clostridia</taxon>
        <taxon>Lachnospirales</taxon>
        <taxon>Lachnospiraceae</taxon>
        <taxon>Eisenbergiella</taxon>
    </lineage>
</organism>